<dbReference type="AlphaFoldDB" id="H2Y2Y8"/>
<dbReference type="KEGG" id="cin:100178996"/>
<dbReference type="GeneID" id="100178996"/>
<dbReference type="RefSeq" id="XP_002125979.2">
    <property type="nucleotide sequence ID" value="XM_002125943.3"/>
</dbReference>
<accession>H2Y2Y8</accession>
<dbReference type="OMA" id="NAPACIN"/>
<accession>A0A1W2W718</accession>
<reference evidence="1" key="2">
    <citation type="submission" date="2025-08" db="UniProtKB">
        <authorList>
            <consortium name="Ensembl"/>
        </authorList>
    </citation>
    <scope>IDENTIFICATION</scope>
</reference>
<dbReference type="GeneTree" id="ENSGT00390000004874"/>
<dbReference type="Ensembl" id="ENSCINT00000037191.1">
    <property type="protein sequence ID" value="ENSCINP00000036273.1"/>
    <property type="gene ID" value="ENSCING00000021104.1"/>
</dbReference>
<protein>
    <submittedName>
        <fullName evidence="1">Heparanase-like</fullName>
    </submittedName>
</protein>
<reference evidence="2" key="1">
    <citation type="journal article" date="2002" name="Science">
        <title>The draft genome of Ciona intestinalis: insights into chordate and vertebrate origins.</title>
        <authorList>
            <person name="Dehal P."/>
            <person name="Satou Y."/>
            <person name="Campbell R.K."/>
            <person name="Chapman J."/>
            <person name="Degnan B."/>
            <person name="De Tomaso A."/>
            <person name="Davidson B."/>
            <person name="Di Gregorio A."/>
            <person name="Gelpke M."/>
            <person name="Goodstein D.M."/>
            <person name="Harafuji N."/>
            <person name="Hastings K.E."/>
            <person name="Ho I."/>
            <person name="Hotta K."/>
            <person name="Huang W."/>
            <person name="Kawashima T."/>
            <person name="Lemaire P."/>
            <person name="Martinez D."/>
            <person name="Meinertzhagen I.A."/>
            <person name="Necula S."/>
            <person name="Nonaka M."/>
            <person name="Putnam N."/>
            <person name="Rash S."/>
            <person name="Saiga H."/>
            <person name="Satake M."/>
            <person name="Terry A."/>
            <person name="Yamada L."/>
            <person name="Wang H.G."/>
            <person name="Awazu S."/>
            <person name="Azumi K."/>
            <person name="Boore J."/>
            <person name="Branno M."/>
            <person name="Chin-Bow S."/>
            <person name="DeSantis R."/>
            <person name="Doyle S."/>
            <person name="Francino P."/>
            <person name="Keys D.N."/>
            <person name="Haga S."/>
            <person name="Hayashi H."/>
            <person name="Hino K."/>
            <person name="Imai K.S."/>
            <person name="Inaba K."/>
            <person name="Kano S."/>
            <person name="Kobayashi K."/>
            <person name="Kobayashi M."/>
            <person name="Lee B.I."/>
            <person name="Makabe K.W."/>
            <person name="Manohar C."/>
            <person name="Matassi G."/>
            <person name="Medina M."/>
            <person name="Mochizuki Y."/>
            <person name="Mount S."/>
            <person name="Morishita T."/>
            <person name="Miura S."/>
            <person name="Nakayama A."/>
            <person name="Nishizaka S."/>
            <person name="Nomoto H."/>
            <person name="Ohta F."/>
            <person name="Oishi K."/>
            <person name="Rigoutsos I."/>
            <person name="Sano M."/>
            <person name="Sasaki A."/>
            <person name="Sasakura Y."/>
            <person name="Shoguchi E."/>
            <person name="Shin-i T."/>
            <person name="Spagnuolo A."/>
            <person name="Stainier D."/>
            <person name="Suzuki M.M."/>
            <person name="Tassy O."/>
            <person name="Takatori N."/>
            <person name="Tokuoka M."/>
            <person name="Yagi K."/>
            <person name="Yoshizaki F."/>
            <person name="Wada S."/>
            <person name="Zhang C."/>
            <person name="Hyatt P.D."/>
            <person name="Larimer F."/>
            <person name="Detter C."/>
            <person name="Doggett N."/>
            <person name="Glavina T."/>
            <person name="Hawkins T."/>
            <person name="Richardson P."/>
            <person name="Lucas S."/>
            <person name="Kohara Y."/>
            <person name="Levine M."/>
            <person name="Satoh N."/>
            <person name="Rokhsar D.S."/>
        </authorList>
    </citation>
    <scope>NUCLEOTIDE SEQUENCE [LARGE SCALE GENOMIC DNA]</scope>
</reference>
<dbReference type="PANTHER" id="PTHR46145">
    <property type="entry name" value="HEPARANASE"/>
    <property type="match status" value="1"/>
</dbReference>
<evidence type="ECO:0000313" key="1">
    <source>
        <dbReference type="Ensembl" id="ENSCINP00000036273.1"/>
    </source>
</evidence>
<proteinExistence type="predicted"/>
<dbReference type="InParanoid" id="H2Y2Y8"/>
<dbReference type="OrthoDB" id="726732at2759"/>
<keyword evidence="2" id="KW-1185">Reference proteome</keyword>
<reference evidence="1" key="3">
    <citation type="submission" date="2025-09" db="UniProtKB">
        <authorList>
            <consortium name="Ensembl"/>
        </authorList>
    </citation>
    <scope>IDENTIFICATION</scope>
</reference>
<dbReference type="STRING" id="7719.ENSCINP00000036273"/>
<gene>
    <name evidence="1" type="primary">LOC100178996</name>
</gene>
<dbReference type="HOGENOM" id="CLU_1726574_0_0_1"/>
<dbReference type="Proteomes" id="UP000008144">
    <property type="component" value="Unassembled WGS sequence"/>
</dbReference>
<organism evidence="1 2">
    <name type="scientific">Ciona intestinalis</name>
    <name type="common">Transparent sea squirt</name>
    <name type="synonym">Ascidia intestinalis</name>
    <dbReference type="NCBI Taxonomy" id="7719"/>
    <lineage>
        <taxon>Eukaryota</taxon>
        <taxon>Metazoa</taxon>
        <taxon>Chordata</taxon>
        <taxon>Tunicata</taxon>
        <taxon>Ascidiacea</taxon>
        <taxon>Phlebobranchia</taxon>
        <taxon>Cionidae</taxon>
        <taxon>Ciona</taxon>
    </lineage>
</organism>
<sequence length="181" mass="20257">MGIDVVVRQTFLEASYALIDSDFNPLPDYWLTLLYKRLVGGKVLNTTLHQCKGDNCTLYDRSKVRIYAHCAKNKYRKGSIVIYFINLWSRKLHLALQPFAGLTGQGYLYLLEPSPPGNLTSKSIRLNGVTLKLSSTNTFPRLRPTRIDESKLKLGIKIPSFTYGFLVLSGANAPACINNGI</sequence>
<name>H2Y2Y8_CIOIN</name>
<dbReference type="PANTHER" id="PTHR46145:SF4">
    <property type="entry name" value="HEPARANASE"/>
    <property type="match status" value="1"/>
</dbReference>
<evidence type="ECO:0000313" key="2">
    <source>
        <dbReference type="Proteomes" id="UP000008144"/>
    </source>
</evidence>